<gene>
    <name evidence="2" type="ORF">CBR_g46721</name>
</gene>
<accession>A0A388K3X9</accession>
<evidence type="ECO:0000313" key="2">
    <source>
        <dbReference type="EMBL" id="GBG64764.1"/>
    </source>
</evidence>
<evidence type="ECO:0000256" key="1">
    <source>
        <dbReference type="SAM" id="MobiDB-lite"/>
    </source>
</evidence>
<sequence>MTHKQKALSRGDACRKRSMHEESQRRRSEQIAQENLALLKRIQDKQRKPSKELDASLHAKSWREKQRYCKLASHFSNP</sequence>
<dbReference type="Proteomes" id="UP000265515">
    <property type="component" value="Unassembled WGS sequence"/>
</dbReference>
<evidence type="ECO:0000313" key="3">
    <source>
        <dbReference type="Proteomes" id="UP000265515"/>
    </source>
</evidence>
<dbReference type="OrthoDB" id="1888292at2759"/>
<keyword evidence="3" id="KW-1185">Reference proteome</keyword>
<proteinExistence type="predicted"/>
<protein>
    <submittedName>
        <fullName evidence="2">Uncharacterized protein</fullName>
    </submittedName>
</protein>
<dbReference type="EMBL" id="BFEA01000054">
    <property type="protein sequence ID" value="GBG64764.1"/>
    <property type="molecule type" value="Genomic_DNA"/>
</dbReference>
<feature type="compositionally biased region" description="Basic and acidic residues" evidence="1">
    <location>
        <begin position="12"/>
        <end position="29"/>
    </location>
</feature>
<comment type="caution">
    <text evidence="2">The sequence shown here is derived from an EMBL/GenBank/DDBJ whole genome shotgun (WGS) entry which is preliminary data.</text>
</comment>
<name>A0A388K3X9_CHABU</name>
<dbReference type="AlphaFoldDB" id="A0A388K3X9"/>
<reference evidence="2 3" key="1">
    <citation type="journal article" date="2018" name="Cell">
        <title>The Chara Genome: Secondary Complexity and Implications for Plant Terrestrialization.</title>
        <authorList>
            <person name="Nishiyama T."/>
            <person name="Sakayama H."/>
            <person name="Vries J.D."/>
            <person name="Buschmann H."/>
            <person name="Saint-Marcoux D."/>
            <person name="Ullrich K.K."/>
            <person name="Haas F.B."/>
            <person name="Vanderstraeten L."/>
            <person name="Becker D."/>
            <person name="Lang D."/>
            <person name="Vosolsobe S."/>
            <person name="Rombauts S."/>
            <person name="Wilhelmsson P.K.I."/>
            <person name="Janitza P."/>
            <person name="Kern R."/>
            <person name="Heyl A."/>
            <person name="Rumpler F."/>
            <person name="Villalobos L.I.A.C."/>
            <person name="Clay J.M."/>
            <person name="Skokan R."/>
            <person name="Toyoda A."/>
            <person name="Suzuki Y."/>
            <person name="Kagoshima H."/>
            <person name="Schijlen E."/>
            <person name="Tajeshwar N."/>
            <person name="Catarino B."/>
            <person name="Hetherington A.J."/>
            <person name="Saltykova A."/>
            <person name="Bonnot C."/>
            <person name="Breuninger H."/>
            <person name="Symeonidi A."/>
            <person name="Radhakrishnan G.V."/>
            <person name="Van Nieuwerburgh F."/>
            <person name="Deforce D."/>
            <person name="Chang C."/>
            <person name="Karol K.G."/>
            <person name="Hedrich R."/>
            <person name="Ulvskov P."/>
            <person name="Glockner G."/>
            <person name="Delwiche C.F."/>
            <person name="Petrasek J."/>
            <person name="Van de Peer Y."/>
            <person name="Friml J."/>
            <person name="Beilby M."/>
            <person name="Dolan L."/>
            <person name="Kohara Y."/>
            <person name="Sugano S."/>
            <person name="Fujiyama A."/>
            <person name="Delaux P.-M."/>
            <person name="Quint M."/>
            <person name="TheiBen G."/>
            <person name="Hagemann M."/>
            <person name="Harholt J."/>
            <person name="Dunand C."/>
            <person name="Zachgo S."/>
            <person name="Langdale J."/>
            <person name="Maumus F."/>
            <person name="Straeten D.V.D."/>
            <person name="Gould S.B."/>
            <person name="Rensing S.A."/>
        </authorList>
    </citation>
    <scope>NUCLEOTIDE SEQUENCE [LARGE SCALE GENOMIC DNA]</scope>
    <source>
        <strain evidence="2 3">S276</strain>
    </source>
</reference>
<organism evidence="2 3">
    <name type="scientific">Chara braunii</name>
    <name type="common">Braun's stonewort</name>
    <dbReference type="NCBI Taxonomy" id="69332"/>
    <lineage>
        <taxon>Eukaryota</taxon>
        <taxon>Viridiplantae</taxon>
        <taxon>Streptophyta</taxon>
        <taxon>Charophyceae</taxon>
        <taxon>Charales</taxon>
        <taxon>Characeae</taxon>
        <taxon>Chara</taxon>
    </lineage>
</organism>
<feature type="region of interest" description="Disordered" evidence="1">
    <location>
        <begin position="1"/>
        <end position="31"/>
    </location>
</feature>
<dbReference type="Gramene" id="GBG64764">
    <property type="protein sequence ID" value="GBG64764"/>
    <property type="gene ID" value="CBR_g46721"/>
</dbReference>